<evidence type="ECO:0000256" key="2">
    <source>
        <dbReference type="SAM" id="MobiDB-lite"/>
    </source>
</evidence>
<name>A0A6C0AT00_9ZZZZ</name>
<dbReference type="SUPFAM" id="SSF57850">
    <property type="entry name" value="RING/U-box"/>
    <property type="match status" value="1"/>
</dbReference>
<reference evidence="4" key="1">
    <citation type="journal article" date="2020" name="Nature">
        <title>Giant virus diversity and host interactions through global metagenomics.</title>
        <authorList>
            <person name="Schulz F."/>
            <person name="Roux S."/>
            <person name="Paez-Espino D."/>
            <person name="Jungbluth S."/>
            <person name="Walsh D.A."/>
            <person name="Denef V.J."/>
            <person name="McMahon K.D."/>
            <person name="Konstantinidis K.T."/>
            <person name="Eloe-Fadrosh E.A."/>
            <person name="Kyrpides N.C."/>
            <person name="Woyke T."/>
        </authorList>
    </citation>
    <scope>NUCLEOTIDE SEQUENCE</scope>
    <source>
        <strain evidence="4">GVMAG-S-1101171-111</strain>
    </source>
</reference>
<protein>
    <recommendedName>
        <fullName evidence="3">RING-type domain-containing protein</fullName>
    </recommendedName>
</protein>
<dbReference type="PANTHER" id="PTHR45676:SF41">
    <property type="entry name" value="RING-H2 FINGER PROTEIN ATL66"/>
    <property type="match status" value="1"/>
</dbReference>
<sequence>MNRNNGRFNLRSLEDNIQTMLENVLQNYLLPSETPSVVPQQTNVPVPTQNNVPVPIPTQNNVPLQVPRQNQSPLPDTNYRTQRQVDQMSILHTIREIMNSYNLNIREYNSNMREYNSTVIEALQLVRSLQRQYTNIDIPEPIREPTRSNQSTQSRSSNRNTRESEPYQTSQNRSTPIISYTLFPLLNSNINRGSGMQDVVVRPSREVIEQATERLTYSNDMILLNTQCPISLEEFVEGENIVRIRHCRHTFRETSINNWFQTNVRCPVCRHDIREMVTHTDISDNHIEEMDELSEYTTSLIRQYLDNSSNSLDHSNINSQGHDNDNENDSENGSDEIVYVSEIIDSSINRILAFQGRAEYYDSYQDQEVHRLIDASGNVFYRI</sequence>
<feature type="region of interest" description="Disordered" evidence="2">
    <location>
        <begin position="137"/>
        <end position="173"/>
    </location>
</feature>
<evidence type="ECO:0000256" key="1">
    <source>
        <dbReference type="SAM" id="Coils"/>
    </source>
</evidence>
<organism evidence="4">
    <name type="scientific">viral metagenome</name>
    <dbReference type="NCBI Taxonomy" id="1070528"/>
    <lineage>
        <taxon>unclassified sequences</taxon>
        <taxon>metagenomes</taxon>
        <taxon>organismal metagenomes</taxon>
    </lineage>
</organism>
<dbReference type="InterPro" id="IPR001841">
    <property type="entry name" value="Znf_RING"/>
</dbReference>
<dbReference type="Gene3D" id="3.30.40.10">
    <property type="entry name" value="Zinc/RING finger domain, C3HC4 (zinc finger)"/>
    <property type="match status" value="1"/>
</dbReference>
<accession>A0A6C0AT00</accession>
<evidence type="ECO:0000313" key="4">
    <source>
        <dbReference type="EMBL" id="QHS82613.1"/>
    </source>
</evidence>
<feature type="coiled-coil region" evidence="1">
    <location>
        <begin position="98"/>
        <end position="132"/>
    </location>
</feature>
<proteinExistence type="predicted"/>
<feature type="compositionally biased region" description="Low complexity" evidence="2">
    <location>
        <begin position="147"/>
        <end position="159"/>
    </location>
</feature>
<dbReference type="PROSITE" id="PS50089">
    <property type="entry name" value="ZF_RING_2"/>
    <property type="match status" value="1"/>
</dbReference>
<evidence type="ECO:0000259" key="3">
    <source>
        <dbReference type="PROSITE" id="PS50089"/>
    </source>
</evidence>
<feature type="domain" description="RING-type" evidence="3">
    <location>
        <begin position="228"/>
        <end position="270"/>
    </location>
</feature>
<keyword evidence="1" id="KW-0175">Coiled coil</keyword>
<feature type="region of interest" description="Disordered" evidence="2">
    <location>
        <begin position="312"/>
        <end position="333"/>
    </location>
</feature>
<dbReference type="PANTHER" id="PTHR45676">
    <property type="entry name" value="RING-H2 FINGER PROTEIN ATL51-RELATED"/>
    <property type="match status" value="1"/>
</dbReference>
<dbReference type="Pfam" id="PF13639">
    <property type="entry name" value="zf-RING_2"/>
    <property type="match status" value="1"/>
</dbReference>
<dbReference type="InterPro" id="IPR013083">
    <property type="entry name" value="Znf_RING/FYVE/PHD"/>
</dbReference>
<dbReference type="AlphaFoldDB" id="A0A6C0AT00"/>
<dbReference type="EMBL" id="MN740804">
    <property type="protein sequence ID" value="QHS82613.1"/>
    <property type="molecule type" value="Genomic_DNA"/>
</dbReference>